<dbReference type="Pfam" id="PF13238">
    <property type="entry name" value="AAA_18"/>
    <property type="match status" value="1"/>
</dbReference>
<name>A0AA90HAC7_9ACTN</name>
<accession>A0AA90HAC7</accession>
<dbReference type="SUPFAM" id="SSF52540">
    <property type="entry name" value="P-loop containing nucleoside triphosphate hydrolases"/>
    <property type="match status" value="1"/>
</dbReference>
<dbReference type="RefSeq" id="WP_271312695.1">
    <property type="nucleotide sequence ID" value="NZ_JABXJJ020000019.1"/>
</dbReference>
<gene>
    <name evidence="1" type="ORF">POF50_016910</name>
</gene>
<proteinExistence type="predicted"/>
<organism evidence="1">
    <name type="scientific">Streptantibioticus silvisoli</name>
    <dbReference type="NCBI Taxonomy" id="2705255"/>
    <lineage>
        <taxon>Bacteria</taxon>
        <taxon>Bacillati</taxon>
        <taxon>Actinomycetota</taxon>
        <taxon>Actinomycetes</taxon>
        <taxon>Kitasatosporales</taxon>
        <taxon>Streptomycetaceae</taxon>
        <taxon>Streptantibioticus</taxon>
    </lineage>
</organism>
<comment type="caution">
    <text evidence="1">The sequence shown here is derived from an EMBL/GenBank/DDBJ whole genome shotgun (WGS) entry which is preliminary data.</text>
</comment>
<reference evidence="1" key="1">
    <citation type="submission" date="2023-05" db="EMBL/GenBank/DDBJ databases">
        <title>Streptantibioticus silvisoli sp. nov., acidotolerant actinomycetes 1 from pine litter.</title>
        <authorList>
            <person name="Swiecimska M."/>
            <person name="Golinska P."/>
            <person name="Sangal V."/>
            <person name="Wachnowicz B."/>
            <person name="Goodfellow M."/>
        </authorList>
    </citation>
    <scope>NUCLEOTIDE SEQUENCE</scope>
    <source>
        <strain evidence="1">SL13</strain>
    </source>
</reference>
<dbReference type="AlphaFoldDB" id="A0AA90HAC7"/>
<dbReference type="InterPro" id="IPR027417">
    <property type="entry name" value="P-loop_NTPase"/>
</dbReference>
<sequence>MGKILITGMSGVGKSTALQLLRLRGHRTVDTDTDVWSRWVTTPDGSPDWVWREQAITDLLAGHATGSLFVAGCKTNQGRFYPSFDQVVLLSAPAEVLLARIAARTGNPYGKRPEERDAVLHHLATVEPLLRATATHELDATAPVEIVVRQLEELAGR</sequence>
<evidence type="ECO:0000313" key="1">
    <source>
        <dbReference type="EMBL" id="MDI5971002.1"/>
    </source>
</evidence>
<dbReference type="Gene3D" id="3.40.50.300">
    <property type="entry name" value="P-loop containing nucleotide triphosphate hydrolases"/>
    <property type="match status" value="1"/>
</dbReference>
<protein>
    <submittedName>
        <fullName evidence="1">AAA family ATPase</fullName>
    </submittedName>
</protein>
<dbReference type="EMBL" id="JABXJJ020000019">
    <property type="protein sequence ID" value="MDI5971002.1"/>
    <property type="molecule type" value="Genomic_DNA"/>
</dbReference>